<comment type="caution">
    <text evidence="2">The sequence shown here is derived from an EMBL/GenBank/DDBJ whole genome shotgun (WGS) entry which is preliminary data.</text>
</comment>
<keyword evidence="1" id="KW-0472">Membrane</keyword>
<feature type="transmembrane region" description="Helical" evidence="1">
    <location>
        <begin position="261"/>
        <end position="279"/>
    </location>
</feature>
<evidence type="ECO:0000313" key="3">
    <source>
        <dbReference type="Proteomes" id="UP001524642"/>
    </source>
</evidence>
<sequence>MSHYVYLGASLRPGMPDGTAGEWRPFLAERRPELEAKNWPPLLWWCLFGEEDLRRARLIDDIDADGPGGEREAFREEMGGTAEAPYPYFVTAQGQALQRLERRRAAVLAGAGQRYAALYDAFAGLVAREFGPFILLRTSGLPDVTEAEPMMRGMAAEMDALDRDPSGRPGPGLEGLFADVRRWGAGDAVWLLSGAGAPGVWPTPELAAAYPSRRTAGPVPAEAGSPPVTRTGGYGGAVAEWVAAVAAAGAGLGAYGGTGSIPAGIAAFLLCAALAGWVISRRG</sequence>
<proteinExistence type="predicted"/>
<name>A0ABT1X0W3_9PROT</name>
<evidence type="ECO:0000256" key="1">
    <source>
        <dbReference type="SAM" id="Phobius"/>
    </source>
</evidence>
<dbReference type="Proteomes" id="UP001524642">
    <property type="component" value="Unassembled WGS sequence"/>
</dbReference>
<keyword evidence="3" id="KW-1185">Reference proteome</keyword>
<dbReference type="RefSeq" id="WP_257715405.1">
    <property type="nucleotide sequence ID" value="NZ_JANJOU010000003.1"/>
</dbReference>
<evidence type="ECO:0000313" key="2">
    <source>
        <dbReference type="EMBL" id="MCR0981743.1"/>
    </source>
</evidence>
<reference evidence="2 3" key="1">
    <citation type="submission" date="2022-06" db="EMBL/GenBank/DDBJ databases">
        <title>Roseomonas CN29.</title>
        <authorList>
            <person name="Cheng Y."/>
            <person name="He X."/>
        </authorList>
    </citation>
    <scope>NUCLEOTIDE SEQUENCE [LARGE SCALE GENOMIC DNA]</scope>
    <source>
        <strain evidence="2 3">CN29</strain>
    </source>
</reference>
<gene>
    <name evidence="2" type="ORF">NRP21_06750</name>
</gene>
<keyword evidence="1" id="KW-1133">Transmembrane helix</keyword>
<organism evidence="2 3">
    <name type="scientific">Roseomonas populi</name>
    <dbReference type="NCBI Taxonomy" id="3121582"/>
    <lineage>
        <taxon>Bacteria</taxon>
        <taxon>Pseudomonadati</taxon>
        <taxon>Pseudomonadota</taxon>
        <taxon>Alphaproteobacteria</taxon>
        <taxon>Acetobacterales</taxon>
        <taxon>Roseomonadaceae</taxon>
        <taxon>Roseomonas</taxon>
    </lineage>
</organism>
<protein>
    <submittedName>
        <fullName evidence="2">Uncharacterized protein</fullName>
    </submittedName>
</protein>
<dbReference type="EMBL" id="JANJOU010000003">
    <property type="protein sequence ID" value="MCR0981743.1"/>
    <property type="molecule type" value="Genomic_DNA"/>
</dbReference>
<keyword evidence="1" id="KW-0812">Transmembrane</keyword>
<accession>A0ABT1X0W3</accession>